<dbReference type="EMBL" id="AWWV01012423">
    <property type="protein sequence ID" value="OMO67352.1"/>
    <property type="molecule type" value="Genomic_DNA"/>
</dbReference>
<dbReference type="Gramene" id="OMO67352">
    <property type="protein sequence ID" value="OMO67352"/>
    <property type="gene ID" value="CCACVL1_20574"/>
</dbReference>
<feature type="region of interest" description="Disordered" evidence="1">
    <location>
        <begin position="1"/>
        <end position="27"/>
    </location>
</feature>
<name>A0A1R3HAI3_COCAP</name>
<gene>
    <name evidence="2" type="ORF">CCACVL1_20574</name>
</gene>
<dbReference type="Proteomes" id="UP000188268">
    <property type="component" value="Unassembled WGS sequence"/>
</dbReference>
<evidence type="ECO:0000256" key="1">
    <source>
        <dbReference type="SAM" id="MobiDB-lite"/>
    </source>
</evidence>
<comment type="caution">
    <text evidence="2">The sequence shown here is derived from an EMBL/GenBank/DDBJ whole genome shotgun (WGS) entry which is preliminary data.</text>
</comment>
<keyword evidence="3" id="KW-1185">Reference proteome</keyword>
<dbReference type="AlphaFoldDB" id="A0A1R3HAI3"/>
<evidence type="ECO:0000313" key="2">
    <source>
        <dbReference type="EMBL" id="OMO67352.1"/>
    </source>
</evidence>
<reference evidence="2 3" key="1">
    <citation type="submission" date="2013-09" db="EMBL/GenBank/DDBJ databases">
        <title>Corchorus capsularis genome sequencing.</title>
        <authorList>
            <person name="Alam M."/>
            <person name="Haque M.S."/>
            <person name="Islam M.S."/>
            <person name="Emdad E.M."/>
            <person name="Islam M.M."/>
            <person name="Ahmed B."/>
            <person name="Halim A."/>
            <person name="Hossen Q.M.M."/>
            <person name="Hossain M.Z."/>
            <person name="Ahmed R."/>
            <person name="Khan M.M."/>
            <person name="Islam R."/>
            <person name="Rashid M.M."/>
            <person name="Khan S.A."/>
            <person name="Rahman M.S."/>
            <person name="Alam M."/>
        </authorList>
    </citation>
    <scope>NUCLEOTIDE SEQUENCE [LARGE SCALE GENOMIC DNA]</scope>
    <source>
        <strain evidence="3">cv. CVL-1</strain>
        <tissue evidence="2">Whole seedling</tissue>
    </source>
</reference>
<sequence>MANSKQAEKVKENQNRSKGKKQETRIQGKRIEFTKETTILFGREGSAESQTVNRELEARCSK</sequence>
<evidence type="ECO:0000313" key="3">
    <source>
        <dbReference type="Proteomes" id="UP000188268"/>
    </source>
</evidence>
<accession>A0A1R3HAI3</accession>
<proteinExistence type="predicted"/>
<organism evidence="2 3">
    <name type="scientific">Corchorus capsularis</name>
    <name type="common">Jute</name>
    <dbReference type="NCBI Taxonomy" id="210143"/>
    <lineage>
        <taxon>Eukaryota</taxon>
        <taxon>Viridiplantae</taxon>
        <taxon>Streptophyta</taxon>
        <taxon>Embryophyta</taxon>
        <taxon>Tracheophyta</taxon>
        <taxon>Spermatophyta</taxon>
        <taxon>Magnoliopsida</taxon>
        <taxon>eudicotyledons</taxon>
        <taxon>Gunneridae</taxon>
        <taxon>Pentapetalae</taxon>
        <taxon>rosids</taxon>
        <taxon>malvids</taxon>
        <taxon>Malvales</taxon>
        <taxon>Malvaceae</taxon>
        <taxon>Grewioideae</taxon>
        <taxon>Apeibeae</taxon>
        <taxon>Corchorus</taxon>
    </lineage>
</organism>
<protein>
    <submittedName>
        <fullName evidence="2">Uncharacterized protein</fullName>
    </submittedName>
</protein>